<proteinExistence type="predicted"/>
<evidence type="ECO:0000313" key="1">
    <source>
        <dbReference type="EMBL" id="AIG73877.1"/>
    </source>
</evidence>
<dbReference type="KEGG" id="aja:AJAP_04775"/>
<dbReference type="AlphaFoldDB" id="A0A075UII8"/>
<protein>
    <submittedName>
        <fullName evidence="1">Conserved putative secreted protein</fullName>
    </submittedName>
</protein>
<evidence type="ECO:0000313" key="2">
    <source>
        <dbReference type="Proteomes" id="UP000028492"/>
    </source>
</evidence>
<accession>A0A075UII8</accession>
<organism evidence="1 2">
    <name type="scientific">Amycolatopsis japonica</name>
    <dbReference type="NCBI Taxonomy" id="208439"/>
    <lineage>
        <taxon>Bacteria</taxon>
        <taxon>Bacillati</taxon>
        <taxon>Actinomycetota</taxon>
        <taxon>Actinomycetes</taxon>
        <taxon>Pseudonocardiales</taxon>
        <taxon>Pseudonocardiaceae</taxon>
        <taxon>Amycolatopsis</taxon>
        <taxon>Amycolatopsis japonica group</taxon>
    </lineage>
</organism>
<name>A0A075UII8_9PSEU</name>
<dbReference type="STRING" id="208439.AJAP_04775"/>
<dbReference type="Proteomes" id="UP000028492">
    <property type="component" value="Chromosome"/>
</dbReference>
<dbReference type="RefSeq" id="WP_038508477.1">
    <property type="nucleotide sequence ID" value="NZ_CP008953.1"/>
</dbReference>
<dbReference type="EMBL" id="CP008953">
    <property type="protein sequence ID" value="AIG73877.1"/>
    <property type="molecule type" value="Genomic_DNA"/>
</dbReference>
<sequence>MKKTKRRPLRFLVIARTAPGHHPHPMEMAVHPAGAASRFSISVGPHPVNAGGQVPLSAVLDESRTGLNPLWEKDFDAAELHWAVPYLVRLQAGEDVTDEIVAAYTARHGEAPARMFQDRYGV</sequence>
<reference evidence="1 2" key="1">
    <citation type="journal article" date="2014" name="J. Biotechnol.">
        <title>Complete genome sequence of the actinobacterium Amycolatopsis japonica MG417-CF17(T) (=DSM 44213T) producing (S,S)-N,N'-ethylenediaminedisuccinic acid.</title>
        <authorList>
            <person name="Stegmann E."/>
            <person name="Albersmeier A."/>
            <person name="Spohn M."/>
            <person name="Gert H."/>
            <person name="Weber T."/>
            <person name="Wohlleben W."/>
            <person name="Kalinowski J."/>
            <person name="Ruckert C."/>
        </authorList>
    </citation>
    <scope>NUCLEOTIDE SEQUENCE [LARGE SCALE GENOMIC DNA]</scope>
    <source>
        <strain evidence="2">MG417-CF17 (DSM 44213)</strain>
    </source>
</reference>
<dbReference type="HOGENOM" id="CLU_164519_0_0_11"/>
<keyword evidence="2" id="KW-1185">Reference proteome</keyword>
<gene>
    <name evidence="1" type="ORF">AJAP_04775</name>
</gene>